<evidence type="ECO:0000313" key="2">
    <source>
        <dbReference type="Proteomes" id="UP000266673"/>
    </source>
</evidence>
<name>A0A397VZE5_9GLOM</name>
<dbReference type="Proteomes" id="UP000266673">
    <property type="component" value="Unassembled WGS sequence"/>
</dbReference>
<gene>
    <name evidence="1" type="ORF">C2G38_2029484</name>
</gene>
<dbReference type="OrthoDB" id="10252009at2759"/>
<keyword evidence="2" id="KW-1185">Reference proteome</keyword>
<organism evidence="1 2">
    <name type="scientific">Gigaspora rosea</name>
    <dbReference type="NCBI Taxonomy" id="44941"/>
    <lineage>
        <taxon>Eukaryota</taxon>
        <taxon>Fungi</taxon>
        <taxon>Fungi incertae sedis</taxon>
        <taxon>Mucoromycota</taxon>
        <taxon>Glomeromycotina</taxon>
        <taxon>Glomeromycetes</taxon>
        <taxon>Diversisporales</taxon>
        <taxon>Gigasporaceae</taxon>
        <taxon>Gigaspora</taxon>
    </lineage>
</organism>
<proteinExistence type="predicted"/>
<reference evidence="1 2" key="1">
    <citation type="submission" date="2018-06" db="EMBL/GenBank/DDBJ databases">
        <title>Comparative genomics reveals the genomic features of Rhizophagus irregularis, R. cerebriforme, R. diaphanum and Gigaspora rosea, and their symbiotic lifestyle signature.</title>
        <authorList>
            <person name="Morin E."/>
            <person name="San Clemente H."/>
            <person name="Chen E.C.H."/>
            <person name="De La Providencia I."/>
            <person name="Hainaut M."/>
            <person name="Kuo A."/>
            <person name="Kohler A."/>
            <person name="Murat C."/>
            <person name="Tang N."/>
            <person name="Roy S."/>
            <person name="Loubradou J."/>
            <person name="Henrissat B."/>
            <person name="Grigoriev I.V."/>
            <person name="Corradi N."/>
            <person name="Roux C."/>
            <person name="Martin F.M."/>
        </authorList>
    </citation>
    <scope>NUCLEOTIDE SEQUENCE [LARGE SCALE GENOMIC DNA]</scope>
    <source>
        <strain evidence="1 2">DAOM 194757</strain>
    </source>
</reference>
<accession>A0A397VZE5</accession>
<evidence type="ECO:0000313" key="1">
    <source>
        <dbReference type="EMBL" id="RIB27338.1"/>
    </source>
</evidence>
<dbReference type="EMBL" id="QKWP01000102">
    <property type="protein sequence ID" value="RIB27338.1"/>
    <property type="molecule type" value="Genomic_DNA"/>
</dbReference>
<comment type="caution">
    <text evidence="1">The sequence shown here is derived from an EMBL/GenBank/DDBJ whole genome shotgun (WGS) entry which is preliminary data.</text>
</comment>
<sequence>MVEYNHTSPPIVSYYNIDGMCINLSEKDIVEYNNANLIFVSSFLNAFISSINSEAASTNSPETMDENNLGSPFDEANYENVDIDTCNGNVNMFTLKENQRFDDFDDAKPTYENMLSL</sequence>
<protein>
    <submittedName>
        <fullName evidence="1">Uncharacterized protein</fullName>
    </submittedName>
</protein>
<dbReference type="AlphaFoldDB" id="A0A397VZE5"/>